<dbReference type="Gene3D" id="2.60.120.200">
    <property type="match status" value="1"/>
</dbReference>
<dbReference type="SMART" id="SM00159">
    <property type="entry name" value="PTX"/>
    <property type="match status" value="1"/>
</dbReference>
<dbReference type="InterPro" id="IPR013320">
    <property type="entry name" value="ConA-like_dom_sf"/>
</dbReference>
<evidence type="ECO:0000256" key="5">
    <source>
        <dbReference type="ARBA" id="ARBA00023180"/>
    </source>
</evidence>
<proteinExistence type="predicted"/>
<reference evidence="8" key="1">
    <citation type="submission" date="2020-11" db="EMBL/GenBank/DDBJ databases">
        <authorList>
            <person name="Tran Van P."/>
        </authorList>
    </citation>
    <scope>NUCLEOTIDE SEQUENCE</scope>
</reference>
<protein>
    <submittedName>
        <fullName evidence="8">(California timema) hypothetical protein</fullName>
    </submittedName>
</protein>
<accession>A0A7R9JC57</accession>
<dbReference type="GO" id="GO:0046872">
    <property type="term" value="F:metal ion binding"/>
    <property type="evidence" value="ECO:0007669"/>
    <property type="project" value="UniProtKB-KW"/>
</dbReference>
<evidence type="ECO:0000256" key="2">
    <source>
        <dbReference type="ARBA" id="ARBA00022723"/>
    </source>
</evidence>
<dbReference type="InterPro" id="IPR001759">
    <property type="entry name" value="PTX_dom"/>
</dbReference>
<evidence type="ECO:0000256" key="6">
    <source>
        <dbReference type="PROSITE-ProRule" id="PRU01172"/>
    </source>
</evidence>
<dbReference type="PRINTS" id="PR00895">
    <property type="entry name" value="PENTAXIN"/>
</dbReference>
<dbReference type="PROSITE" id="PS51828">
    <property type="entry name" value="PTX_2"/>
    <property type="match status" value="1"/>
</dbReference>
<evidence type="ECO:0000256" key="1">
    <source>
        <dbReference type="ARBA" id="ARBA00001913"/>
    </source>
</evidence>
<dbReference type="PANTHER" id="PTHR19277">
    <property type="entry name" value="PENTRAXIN"/>
    <property type="match status" value="1"/>
</dbReference>
<name>A0A7R9JC57_TIMCA</name>
<dbReference type="EMBL" id="OE184475">
    <property type="protein sequence ID" value="CAD7576624.1"/>
    <property type="molecule type" value="Genomic_DNA"/>
</dbReference>
<gene>
    <name evidence="8" type="ORF">TCMB3V08_LOCUS9190</name>
</gene>
<sequence length="320" mass="35513">MSACFRALIEGRLHHVDEEKSHIVRRRADISCAFPSNQEFKSSSLISCPLTEKLCNQSAIGRSSSAARSSDSCEVFILTLREKGACAGVGSGGEEEKAWAAFLKYDVQLPQLQDFTLCLWFKTLNFTYPHPLFSYSKDEKERLIRSWLTPPPYPSIHLEVLGHEVMDVAMHVETGRWYQVCQAWSGSEGKWGLHVNGRLRAAGDNWQLRGLRIPGGGDVVVGQEYTDFDKGLDDGIEGEVFGFNLVRGAHLRPSGRPYGNELEVNPPDHELIVRSYSDCVARRGAPISDKRSVLVSWTRTPVAVFGGAVIAEARPVCGDF</sequence>
<dbReference type="Pfam" id="PF00354">
    <property type="entry name" value="Pentaxin"/>
    <property type="match status" value="1"/>
</dbReference>
<keyword evidence="5" id="KW-0325">Glycoprotein</keyword>
<evidence type="ECO:0000256" key="3">
    <source>
        <dbReference type="ARBA" id="ARBA00022837"/>
    </source>
</evidence>
<keyword evidence="2" id="KW-0479">Metal-binding</keyword>
<keyword evidence="3" id="KW-0106">Calcium</keyword>
<dbReference type="PANTHER" id="PTHR19277:SF125">
    <property type="entry name" value="B6"/>
    <property type="match status" value="1"/>
</dbReference>
<evidence type="ECO:0000313" key="8">
    <source>
        <dbReference type="EMBL" id="CAD7576624.1"/>
    </source>
</evidence>
<dbReference type="InterPro" id="IPR051360">
    <property type="entry name" value="Neuronal_Pentraxin_Related"/>
</dbReference>
<comment type="cofactor">
    <cofactor evidence="1">
        <name>Ca(2+)</name>
        <dbReference type="ChEBI" id="CHEBI:29108"/>
    </cofactor>
</comment>
<feature type="domain" description="Pentraxin (PTX)" evidence="7">
    <location>
        <begin position="86"/>
        <end position="317"/>
    </location>
</feature>
<dbReference type="SUPFAM" id="SSF49899">
    <property type="entry name" value="Concanavalin A-like lectins/glucanases"/>
    <property type="match status" value="1"/>
</dbReference>
<evidence type="ECO:0000256" key="4">
    <source>
        <dbReference type="ARBA" id="ARBA00023157"/>
    </source>
</evidence>
<evidence type="ECO:0000259" key="7">
    <source>
        <dbReference type="PROSITE" id="PS51828"/>
    </source>
</evidence>
<keyword evidence="4" id="KW-1015">Disulfide bond</keyword>
<dbReference type="AlphaFoldDB" id="A0A7R9JC57"/>
<organism evidence="8">
    <name type="scientific">Timema californicum</name>
    <name type="common">California timema</name>
    <name type="synonym">Walking stick</name>
    <dbReference type="NCBI Taxonomy" id="61474"/>
    <lineage>
        <taxon>Eukaryota</taxon>
        <taxon>Metazoa</taxon>
        <taxon>Ecdysozoa</taxon>
        <taxon>Arthropoda</taxon>
        <taxon>Hexapoda</taxon>
        <taxon>Insecta</taxon>
        <taxon>Pterygota</taxon>
        <taxon>Neoptera</taxon>
        <taxon>Polyneoptera</taxon>
        <taxon>Phasmatodea</taxon>
        <taxon>Timematodea</taxon>
        <taxon>Timematoidea</taxon>
        <taxon>Timematidae</taxon>
        <taxon>Timema</taxon>
    </lineage>
</organism>
<comment type="caution">
    <text evidence="6">Lacks conserved residue(s) required for the propagation of feature annotation.</text>
</comment>